<sequence length="144" mass="16050">ELITPTLLTYCPDYASPPNTEAPSLTPPAGSLPDCLTREFIPGYLDFISCIQRVDRHSVFVSATCETDSGFNELFNLFQFPFLGRNRDGVWIMSQSDRGSDLIIQIKVVTVIGQTWSGRKGIYGICKGCNIINIHLNVRVPIRL</sequence>
<comment type="caution">
    <text evidence="1">The sequence shown here is derived from an EMBL/GenBank/DDBJ whole genome shotgun (WGS) entry which is preliminary data.</text>
</comment>
<dbReference type="AlphaFoldDB" id="A0AAV4TG74"/>
<accession>A0AAV4TG74</accession>
<reference evidence="1 2" key="1">
    <citation type="submission" date="2021-06" db="EMBL/GenBank/DDBJ databases">
        <title>Caerostris extrusa draft genome.</title>
        <authorList>
            <person name="Kono N."/>
            <person name="Arakawa K."/>
        </authorList>
    </citation>
    <scope>NUCLEOTIDE SEQUENCE [LARGE SCALE GENOMIC DNA]</scope>
</reference>
<dbReference type="Proteomes" id="UP001054945">
    <property type="component" value="Unassembled WGS sequence"/>
</dbReference>
<organism evidence="1 2">
    <name type="scientific">Caerostris extrusa</name>
    <name type="common">Bark spider</name>
    <name type="synonym">Caerostris bankana</name>
    <dbReference type="NCBI Taxonomy" id="172846"/>
    <lineage>
        <taxon>Eukaryota</taxon>
        <taxon>Metazoa</taxon>
        <taxon>Ecdysozoa</taxon>
        <taxon>Arthropoda</taxon>
        <taxon>Chelicerata</taxon>
        <taxon>Arachnida</taxon>
        <taxon>Araneae</taxon>
        <taxon>Araneomorphae</taxon>
        <taxon>Entelegynae</taxon>
        <taxon>Araneoidea</taxon>
        <taxon>Araneidae</taxon>
        <taxon>Caerostris</taxon>
    </lineage>
</organism>
<keyword evidence="2" id="KW-1185">Reference proteome</keyword>
<evidence type="ECO:0000313" key="1">
    <source>
        <dbReference type="EMBL" id="GIY45330.1"/>
    </source>
</evidence>
<dbReference type="EMBL" id="BPLR01011260">
    <property type="protein sequence ID" value="GIY45330.1"/>
    <property type="molecule type" value="Genomic_DNA"/>
</dbReference>
<proteinExistence type="predicted"/>
<evidence type="ECO:0000313" key="2">
    <source>
        <dbReference type="Proteomes" id="UP001054945"/>
    </source>
</evidence>
<name>A0AAV4TG74_CAEEX</name>
<gene>
    <name evidence="1" type="ORF">CEXT_751861</name>
</gene>
<feature type="non-terminal residue" evidence="1">
    <location>
        <position position="1"/>
    </location>
</feature>
<protein>
    <submittedName>
        <fullName evidence="1">Uncharacterized protein</fullName>
    </submittedName>
</protein>